<feature type="coiled-coil region" evidence="1">
    <location>
        <begin position="544"/>
        <end position="616"/>
    </location>
</feature>
<protein>
    <submittedName>
        <fullName evidence="5">Uncharacterized protein LOC109476234</fullName>
    </submittedName>
</protein>
<evidence type="ECO:0000256" key="2">
    <source>
        <dbReference type="SAM" id="SignalP"/>
    </source>
</evidence>
<evidence type="ECO:0000256" key="1">
    <source>
        <dbReference type="SAM" id="Coils"/>
    </source>
</evidence>
<dbReference type="InterPro" id="IPR000727">
    <property type="entry name" value="T_SNARE_dom"/>
</dbReference>
<feature type="chain" id="PRO_5027953871" evidence="2">
    <location>
        <begin position="24"/>
        <end position="830"/>
    </location>
</feature>
<dbReference type="SUPFAM" id="SSF141086">
    <property type="entry name" value="Agglutinin HPA-like"/>
    <property type="match status" value="1"/>
</dbReference>
<dbReference type="Gene3D" id="1.10.287.1490">
    <property type="match status" value="2"/>
</dbReference>
<evidence type="ECO:0000313" key="4">
    <source>
        <dbReference type="Proteomes" id="UP000515135"/>
    </source>
</evidence>
<reference evidence="5" key="1">
    <citation type="submission" date="2025-08" db="UniProtKB">
        <authorList>
            <consortium name="RefSeq"/>
        </authorList>
    </citation>
    <scope>IDENTIFICATION</scope>
    <source>
        <tissue evidence="5">Gonad</tissue>
    </source>
</reference>
<dbReference type="Pfam" id="PF09458">
    <property type="entry name" value="H_lectin"/>
    <property type="match status" value="1"/>
</dbReference>
<keyword evidence="4" id="KW-1185">Reference proteome</keyword>
<dbReference type="SUPFAM" id="SSF57997">
    <property type="entry name" value="Tropomyosin"/>
    <property type="match status" value="2"/>
</dbReference>
<feature type="domain" description="T-SNARE coiled-coil homology" evidence="3">
    <location>
        <begin position="353"/>
        <end position="415"/>
    </location>
</feature>
<dbReference type="GO" id="GO:0007155">
    <property type="term" value="P:cell adhesion"/>
    <property type="evidence" value="ECO:0007669"/>
    <property type="project" value="InterPro"/>
</dbReference>
<dbReference type="KEGG" id="bbel:109476234"/>
<dbReference type="GeneID" id="109476234"/>
<evidence type="ECO:0000259" key="3">
    <source>
        <dbReference type="PROSITE" id="PS50192"/>
    </source>
</evidence>
<dbReference type="InterPro" id="IPR019019">
    <property type="entry name" value="H-type_lectin_domain"/>
</dbReference>
<feature type="signal peptide" evidence="2">
    <location>
        <begin position="1"/>
        <end position="23"/>
    </location>
</feature>
<sequence>MAFFTVVLAMVLAVSLRWPDVQAQDCKEVTLLEEDFDDLAARVDRLNNELKSYRIALTKLKATESSITDLTNMVNSLTDQLQETEGSFSAIQQKFGTVNASLVHHQAAVSALESQCTDEVEGLKRRQQGLQETLRESIDQLDYELYDQKQHFNATLESNFLEQRDAQYVLRLEFEAMKTASEEREAAAEAQKEQVLADAQAVLDDTSQEDRVRGLDELIADLQSQIEALDQQMTEHHNGMQSIERSVQNKTQEIGDLDNRLQAQQQAQDSLEGDVQVLEGDVANLEAATQNLQEQGTEISGQLETQATLLDEQEQRQGTIQVAMDELAETFRQGNEAMDQRLTQAETRITALEANGESVRESITTIESDVQSLSGSVNTVEQQVDGQDEALQTLQGNVDSLTAQLETVNDSLQQAEQQQEGLQQSYEGLQQEVQQQENRTEARMQTIESGLTGQGSSEGDVSEGLASLQTTVAGLQTTLSGMNDQGTGFITEVQTTQQSIANYDQRIQSVEAALEDADPQALQQEISGYVASSAQRLGTVEASLVAVTTSLAAVQSEIDQLEETADSVSGLSSQISQLNTQSQSNTQTLTAAEASIQQLQNQYQTLSDQSEALDDEVTRLETGLQEAMTQLADVATNEELTQLRARLTELGTSVDGLETEVETMETGSETFETELRDDVDEITETVEGHGTTLTQLESNAGGDLSTTVASLRSDVSGLSTTASHLTSRLNSAEASMANWQNVNCESGIRVLSRQGYGTSTRVHIDFTRTYTQVPSVVPSITHFDTWSGNNNRLDIYTASVTTRGFDLIISSWDNTYVYGASARYFVFGQT</sequence>
<feature type="coiled-coil region" evidence="1">
    <location>
        <begin position="212"/>
        <end position="295"/>
    </location>
</feature>
<dbReference type="PANTHER" id="PTHR18937">
    <property type="entry name" value="STRUCTURAL MAINTENANCE OF CHROMOSOMES SMC FAMILY MEMBER"/>
    <property type="match status" value="1"/>
</dbReference>
<name>A0A6P4YTC2_BRABE</name>
<dbReference type="InterPro" id="IPR037221">
    <property type="entry name" value="H-type_lectin_dom_sf"/>
</dbReference>
<dbReference type="Gene3D" id="1.20.5.4090">
    <property type="match status" value="1"/>
</dbReference>
<feature type="coiled-coil region" evidence="1">
    <location>
        <begin position="29"/>
        <end position="87"/>
    </location>
</feature>
<keyword evidence="1" id="KW-0175">Coiled coil</keyword>
<organism evidence="4 5">
    <name type="scientific">Branchiostoma belcheri</name>
    <name type="common">Amphioxus</name>
    <dbReference type="NCBI Taxonomy" id="7741"/>
    <lineage>
        <taxon>Eukaryota</taxon>
        <taxon>Metazoa</taxon>
        <taxon>Chordata</taxon>
        <taxon>Cephalochordata</taxon>
        <taxon>Leptocardii</taxon>
        <taxon>Amphioxiformes</taxon>
        <taxon>Branchiostomatidae</taxon>
        <taxon>Branchiostoma</taxon>
    </lineage>
</organism>
<dbReference type="Gene3D" id="1.20.5.340">
    <property type="match status" value="2"/>
</dbReference>
<dbReference type="PROSITE" id="PS50192">
    <property type="entry name" value="T_SNARE"/>
    <property type="match status" value="1"/>
</dbReference>
<evidence type="ECO:0000313" key="5">
    <source>
        <dbReference type="RefSeq" id="XP_019632675.1"/>
    </source>
</evidence>
<dbReference type="AlphaFoldDB" id="A0A6P4YTC2"/>
<feature type="coiled-coil region" evidence="1">
    <location>
        <begin position="391"/>
        <end position="439"/>
    </location>
</feature>
<dbReference type="Proteomes" id="UP000515135">
    <property type="component" value="Unplaced"/>
</dbReference>
<accession>A0A6P4YTC2</accession>
<dbReference type="OrthoDB" id="10054184at2759"/>
<proteinExistence type="predicted"/>
<keyword evidence="2" id="KW-0732">Signal</keyword>
<dbReference type="GO" id="GO:0030246">
    <property type="term" value="F:carbohydrate binding"/>
    <property type="evidence" value="ECO:0007669"/>
    <property type="project" value="InterPro"/>
</dbReference>
<dbReference type="RefSeq" id="XP_019632675.1">
    <property type="nucleotide sequence ID" value="XM_019777116.1"/>
</dbReference>
<gene>
    <name evidence="5" type="primary">LOC109476234</name>
</gene>
<dbReference type="Gene3D" id="2.60.40.2080">
    <property type="match status" value="1"/>
</dbReference>